<dbReference type="SUPFAM" id="SSF52218">
    <property type="entry name" value="Flavoproteins"/>
    <property type="match status" value="1"/>
</dbReference>
<dbReference type="GO" id="GO:0016491">
    <property type="term" value="F:oxidoreductase activity"/>
    <property type="evidence" value="ECO:0007669"/>
    <property type="project" value="InterPro"/>
</dbReference>
<gene>
    <name evidence="2" type="ORF">P168DRAFT_286063</name>
</gene>
<proteinExistence type="predicted"/>
<sequence>MRFLGLSGGFPGGNTEQALLAALRAAQTAATTPATISLVRLKELSIGSEALDGHLPLPVVGKSNPTSGPVVDDRPFILDQIMEADAIILGAPCITRTIPWEVKCFQDSTLGPFQDVTMAKRLVDAGKGHLVDQRIFKPRVIALVTLGGASTTEWAPFTLPLLHQVFFPLGAQIVDQMQVFGVGVPNSLVSNGEAVARAEELGRNLAQQAHAMTEEGARYVGPRGKCPVCHLSMFNFVGQDAVDCATCGAKGRMGFGEDGHVEFVTNAEGESFSILRRSGLEKHLQDLEQGVQVQEVSVKVSDIKEELLKLGQSWVVAPPS</sequence>
<dbReference type="InterPro" id="IPR029039">
    <property type="entry name" value="Flavoprotein-like_sf"/>
</dbReference>
<dbReference type="Gene3D" id="3.40.50.360">
    <property type="match status" value="1"/>
</dbReference>
<dbReference type="AlphaFoldDB" id="A0A2I1DDD7"/>
<feature type="domain" description="NADPH-dependent FMN reductase-like" evidence="1">
    <location>
        <begin position="1"/>
        <end position="114"/>
    </location>
</feature>
<keyword evidence="3" id="KW-1185">Reference proteome</keyword>
<evidence type="ECO:0000313" key="2">
    <source>
        <dbReference type="EMBL" id="PKY07884.1"/>
    </source>
</evidence>
<dbReference type="Pfam" id="PF03358">
    <property type="entry name" value="FMN_red"/>
    <property type="match status" value="1"/>
</dbReference>
<name>A0A2I1DDD7_ASPC2</name>
<reference evidence="2" key="1">
    <citation type="submission" date="2016-12" db="EMBL/GenBank/DDBJ databases">
        <title>The genomes of Aspergillus section Nigri reveals drivers in fungal speciation.</title>
        <authorList>
            <consortium name="DOE Joint Genome Institute"/>
            <person name="Vesth T.C."/>
            <person name="Nybo J."/>
            <person name="Theobald S."/>
            <person name="Brandl J."/>
            <person name="Frisvad J.C."/>
            <person name="Nielsen K.F."/>
            <person name="Lyhne E.K."/>
            <person name="Kogle M.E."/>
            <person name="Kuo A."/>
            <person name="Riley R."/>
            <person name="Clum A."/>
            <person name="Nolan M."/>
            <person name="Lipzen A."/>
            <person name="Salamov A."/>
            <person name="Henrissat B."/>
            <person name="Wiebenga A."/>
            <person name="De vries R.P."/>
            <person name="Grigoriev I.V."/>
            <person name="Mortensen U.H."/>
            <person name="Andersen M.R."/>
            <person name="Baker S.E."/>
        </authorList>
    </citation>
    <scope>NUCLEOTIDE SEQUENCE</scope>
    <source>
        <strain evidence="2">IBT 28561</strain>
    </source>
</reference>
<dbReference type="EMBL" id="MSFM01000001">
    <property type="protein sequence ID" value="PKY07884.1"/>
    <property type="molecule type" value="Genomic_DNA"/>
</dbReference>
<comment type="caution">
    <text evidence="2">The sequence shown here is derived from an EMBL/GenBank/DDBJ whole genome shotgun (WGS) entry which is preliminary data.</text>
</comment>
<evidence type="ECO:0000313" key="3">
    <source>
        <dbReference type="Proteomes" id="UP000234254"/>
    </source>
</evidence>
<organism evidence="2 3">
    <name type="scientific">Aspergillus campestris (strain IBT 28561)</name>
    <dbReference type="NCBI Taxonomy" id="1392248"/>
    <lineage>
        <taxon>Eukaryota</taxon>
        <taxon>Fungi</taxon>
        <taxon>Dikarya</taxon>
        <taxon>Ascomycota</taxon>
        <taxon>Pezizomycotina</taxon>
        <taxon>Eurotiomycetes</taxon>
        <taxon>Eurotiomycetidae</taxon>
        <taxon>Eurotiales</taxon>
        <taxon>Aspergillaceae</taxon>
        <taxon>Aspergillus</taxon>
        <taxon>Aspergillus subgen. Circumdati</taxon>
    </lineage>
</organism>
<dbReference type="VEuPathDB" id="FungiDB:P168DRAFT_286063"/>
<dbReference type="GeneID" id="36543795"/>
<dbReference type="OrthoDB" id="4407678at2759"/>
<evidence type="ECO:0000259" key="1">
    <source>
        <dbReference type="Pfam" id="PF03358"/>
    </source>
</evidence>
<dbReference type="InterPro" id="IPR005025">
    <property type="entry name" value="FMN_Rdtase-like_dom"/>
</dbReference>
<dbReference type="Proteomes" id="UP000234254">
    <property type="component" value="Unassembled WGS sequence"/>
</dbReference>
<accession>A0A2I1DDD7</accession>
<protein>
    <submittedName>
        <fullName evidence="2">Flavo protein</fullName>
    </submittedName>
</protein>
<dbReference type="RefSeq" id="XP_024696478.1">
    <property type="nucleotide sequence ID" value="XM_024836271.1"/>
</dbReference>